<evidence type="ECO:0000313" key="4">
    <source>
        <dbReference type="Proteomes" id="UP001597387"/>
    </source>
</evidence>
<proteinExistence type="predicted"/>
<sequence length="156" mass="17357">MKKIYLLLSLFLTIGLSNTAFAASSFFKSDSLRVLKETKDLSSDLIKLKKRIAELETNIPLYEAKVHQASLRSKEQLEQSRKQSAKATKGKLKQIDKAEDEADEAKQAAHASKNATLTLKNANDRLKLLYKETAKKEARLKELEANSSGPGIKSAH</sequence>
<feature type="compositionally biased region" description="Basic and acidic residues" evidence="1">
    <location>
        <begin position="72"/>
        <end position="81"/>
    </location>
</feature>
<feature type="region of interest" description="Disordered" evidence="1">
    <location>
        <begin position="72"/>
        <end position="111"/>
    </location>
</feature>
<evidence type="ECO:0000256" key="1">
    <source>
        <dbReference type="SAM" id="MobiDB-lite"/>
    </source>
</evidence>
<evidence type="ECO:0000313" key="3">
    <source>
        <dbReference type="EMBL" id="MFD2164598.1"/>
    </source>
</evidence>
<evidence type="ECO:0000256" key="2">
    <source>
        <dbReference type="SAM" id="SignalP"/>
    </source>
</evidence>
<name>A0ABW4ZRE7_9SPHI</name>
<keyword evidence="2" id="KW-0732">Signal</keyword>
<keyword evidence="4" id="KW-1185">Reference proteome</keyword>
<comment type="caution">
    <text evidence="3">The sequence shown here is derived from an EMBL/GenBank/DDBJ whole genome shotgun (WGS) entry which is preliminary data.</text>
</comment>
<gene>
    <name evidence="3" type="ORF">ACFSJU_19485</name>
</gene>
<accession>A0ABW4ZRE7</accession>
<reference evidence="4" key="1">
    <citation type="journal article" date="2019" name="Int. J. Syst. Evol. Microbiol.">
        <title>The Global Catalogue of Microorganisms (GCM) 10K type strain sequencing project: providing services to taxonomists for standard genome sequencing and annotation.</title>
        <authorList>
            <consortium name="The Broad Institute Genomics Platform"/>
            <consortium name="The Broad Institute Genome Sequencing Center for Infectious Disease"/>
            <person name="Wu L."/>
            <person name="Ma J."/>
        </authorList>
    </citation>
    <scope>NUCLEOTIDE SEQUENCE [LARGE SCALE GENOMIC DNA]</scope>
    <source>
        <strain evidence="4">KCTC 42217</strain>
    </source>
</reference>
<dbReference type="EMBL" id="JBHUHZ010000006">
    <property type="protein sequence ID" value="MFD2164598.1"/>
    <property type="molecule type" value="Genomic_DNA"/>
</dbReference>
<dbReference type="RefSeq" id="WP_255901548.1">
    <property type="nucleotide sequence ID" value="NZ_JAFMZO010000002.1"/>
</dbReference>
<feature type="chain" id="PRO_5046440640" evidence="2">
    <location>
        <begin position="23"/>
        <end position="156"/>
    </location>
</feature>
<dbReference type="Proteomes" id="UP001597387">
    <property type="component" value="Unassembled WGS sequence"/>
</dbReference>
<protein>
    <submittedName>
        <fullName evidence="3">Uncharacterized protein</fullName>
    </submittedName>
</protein>
<organism evidence="3 4">
    <name type="scientific">Paradesertivirga mongoliensis</name>
    <dbReference type="NCBI Taxonomy" id="2100740"/>
    <lineage>
        <taxon>Bacteria</taxon>
        <taxon>Pseudomonadati</taxon>
        <taxon>Bacteroidota</taxon>
        <taxon>Sphingobacteriia</taxon>
        <taxon>Sphingobacteriales</taxon>
        <taxon>Sphingobacteriaceae</taxon>
        <taxon>Paradesertivirga</taxon>
    </lineage>
</organism>
<feature type="signal peptide" evidence="2">
    <location>
        <begin position="1"/>
        <end position="22"/>
    </location>
</feature>